<gene>
    <name evidence="1" type="ORF">soil367_16235</name>
</gene>
<dbReference type="Proteomes" id="UP000298049">
    <property type="component" value="Chromosome"/>
</dbReference>
<reference evidence="1 2" key="1">
    <citation type="submission" date="2018-07" db="EMBL/GenBank/DDBJ databases">
        <title>Marsedoiliclastica nanhaica gen. nov. sp. nov., a novel marine hydrocarbonoclastic bacterium isolated from an in-situ enriched hydrocarbon-degrading consortium in deep-sea sediment.</title>
        <authorList>
            <person name="Dong C."/>
            <person name="Ma T."/>
            <person name="Liu R."/>
            <person name="Shao Z."/>
        </authorList>
    </citation>
    <scope>NUCLEOTIDE SEQUENCE [LARGE SCALE GENOMIC DNA]</scope>
    <source>
        <strain evidence="2">soil36-7</strain>
    </source>
</reference>
<dbReference type="AlphaFoldDB" id="A0A4P7XKL1"/>
<accession>A0A4P7XKL1</accession>
<dbReference type="EMBL" id="CP031093">
    <property type="protein sequence ID" value="QCF27353.1"/>
    <property type="molecule type" value="Genomic_DNA"/>
</dbReference>
<dbReference type="KEGG" id="hmi:soil367_16235"/>
<keyword evidence="2" id="KW-1185">Reference proteome</keyword>
<evidence type="ECO:0000313" key="1">
    <source>
        <dbReference type="EMBL" id="QCF27353.1"/>
    </source>
</evidence>
<dbReference type="OrthoDB" id="6367597at2"/>
<proteinExistence type="predicted"/>
<dbReference type="RefSeq" id="WP_136550064.1">
    <property type="nucleotide sequence ID" value="NZ_CP031093.1"/>
</dbReference>
<evidence type="ECO:0008006" key="3">
    <source>
        <dbReference type="Google" id="ProtNLM"/>
    </source>
</evidence>
<name>A0A4P7XKL1_9ALTE</name>
<evidence type="ECO:0000313" key="2">
    <source>
        <dbReference type="Proteomes" id="UP000298049"/>
    </source>
</evidence>
<organism evidence="1 2">
    <name type="scientific">Hydrocarboniclastica marina</name>
    <dbReference type="NCBI Taxonomy" id="2259620"/>
    <lineage>
        <taxon>Bacteria</taxon>
        <taxon>Pseudomonadati</taxon>
        <taxon>Pseudomonadota</taxon>
        <taxon>Gammaproteobacteria</taxon>
        <taxon>Alteromonadales</taxon>
        <taxon>Alteromonadaceae</taxon>
        <taxon>Hydrocarboniclastica</taxon>
    </lineage>
</organism>
<sequence>MGQSEGNTERRHLQRFPALELEAQMKPQKRVLGPWTDIEAFDFTRTGLSIATPQTLAPDDVVMLRLRLPLATGDLTAERLVAVVRNVQPQPDHTFRYGVEFDFGASRHMKRMATSACLGRIEGILDRSEKLRNRLMSQQELLKSLES</sequence>
<dbReference type="SUPFAM" id="SSF141371">
    <property type="entry name" value="PilZ domain-like"/>
    <property type="match status" value="1"/>
</dbReference>
<protein>
    <recommendedName>
        <fullName evidence="3">PilZ domain-containing protein</fullName>
    </recommendedName>
</protein>